<organism evidence="1 2">
    <name type="scientific">Aminobacter aminovorans</name>
    <name type="common">Chelatobacter heintzii</name>
    <dbReference type="NCBI Taxonomy" id="83263"/>
    <lineage>
        <taxon>Bacteria</taxon>
        <taxon>Pseudomonadati</taxon>
        <taxon>Pseudomonadota</taxon>
        <taxon>Alphaproteobacteria</taxon>
        <taxon>Hyphomicrobiales</taxon>
        <taxon>Phyllobacteriaceae</taxon>
        <taxon>Aminobacter</taxon>
    </lineage>
</organism>
<accession>A0A380WKI2</accession>
<reference evidence="1 2" key="1">
    <citation type="submission" date="2018-06" db="EMBL/GenBank/DDBJ databases">
        <authorList>
            <consortium name="Pathogen Informatics"/>
            <person name="Doyle S."/>
        </authorList>
    </citation>
    <scope>NUCLEOTIDE SEQUENCE [LARGE SCALE GENOMIC DNA]</scope>
    <source>
        <strain evidence="1 2">NCTC10684</strain>
    </source>
</reference>
<dbReference type="RefSeq" id="WP_115731448.1">
    <property type="nucleotide sequence ID" value="NZ_SLZO01000009.1"/>
</dbReference>
<dbReference type="AlphaFoldDB" id="A0A380WKI2"/>
<evidence type="ECO:0000313" key="1">
    <source>
        <dbReference type="EMBL" id="SUU89245.1"/>
    </source>
</evidence>
<dbReference type="Proteomes" id="UP000254701">
    <property type="component" value="Unassembled WGS sequence"/>
</dbReference>
<dbReference type="OrthoDB" id="8445163at2"/>
<name>A0A380WKI2_AMIAI</name>
<sequence length="142" mass="14206">MNVQDIVNTVSSRLKLDPAVAEKAVGTIFSVLEHESGGVASAGIFTRIAGAGELAHSYDVMAGSDDSGGLVGSLTSLLGASFGEKAGAMVNGIAQLRSLGLDMTQIEQAGETLLLEARGAAGPQAVSGLVDAVPALKGHFGL</sequence>
<protein>
    <submittedName>
        <fullName evidence="1">Uncharacterized protein</fullName>
    </submittedName>
</protein>
<dbReference type="EMBL" id="UFSM01000001">
    <property type="protein sequence ID" value="SUU89245.1"/>
    <property type="molecule type" value="Genomic_DNA"/>
</dbReference>
<gene>
    <name evidence="1" type="ORF">NCTC10684_02479</name>
</gene>
<evidence type="ECO:0000313" key="2">
    <source>
        <dbReference type="Proteomes" id="UP000254701"/>
    </source>
</evidence>
<proteinExistence type="predicted"/>